<dbReference type="Proteomes" id="UP000663844">
    <property type="component" value="Unassembled WGS sequence"/>
</dbReference>
<name>A0A819RWF2_9BILA</name>
<feature type="region of interest" description="Disordered" evidence="3">
    <location>
        <begin position="125"/>
        <end position="305"/>
    </location>
</feature>
<dbReference type="InterPro" id="IPR013320">
    <property type="entry name" value="ConA-like_dom_sf"/>
</dbReference>
<feature type="compositionally biased region" description="Low complexity" evidence="3">
    <location>
        <begin position="125"/>
        <end position="286"/>
    </location>
</feature>
<proteinExistence type="predicted"/>
<feature type="non-terminal residue" evidence="4">
    <location>
        <position position="1"/>
    </location>
</feature>
<reference evidence="4" key="1">
    <citation type="submission" date="2021-02" db="EMBL/GenBank/DDBJ databases">
        <authorList>
            <person name="Nowell W R."/>
        </authorList>
    </citation>
    <scope>NUCLEOTIDE SEQUENCE</scope>
</reference>
<sequence length="866" mass="92704">MPSDSIHFAYASTSMNWLSRKSCNITHQWAIRIHEVQQEEFQLWKQQAHDDYKLFLERRSKELKKSVPLAKKAKNENTLTTQESTIETRTTNGEPAAHTLLTTINKQSTTKITTPVTIKTTVTSTITTSSTTPSATYSTTSASTSPTSPTTTTTSTTTSSTTSYSTTSSTTSYSTTSTTTSPTTSSTASKTSSSISEESSETSSTTLEASSETTSSKSETSSATSEASPETSLPASETTLETPSETSSTTSETLEALLETTSEALPETSTTSTKTTTTPRSSTNITFEWNSTGNTVAGDPDGSSGIDANRFREPYVLKFDSSNALIISDTQNHRVQKWIIGNSSGTTIIGLANGTAGFSSASLYRPVGLALDSSDNIYVADKGNNRVMYWANGASSGSMIAGTGEGGSANNQFSSPNMIERDSNSGTLYISDIENHRIMQYVNGSSSGTVVAGGNGRGTNTSQLWFPFGFTRDSSTNSLIISNCDAHNVVRWVIGATSWTLLAGSATGASGSSSTHLNNPVGVAIDQYHNLYVADAANHRIQFFLAGQFSAKTIGGITGSPGISATQLNRPYGILLDGQLNLYVSDSANNRVQRYLRYGTTATTSTTFTTTTTTTTTTAIWQMVGTGSVIGDAGCYGLGSNYVGNFSQCKSNCESMANCSAVDWLASALLCVYRRCTTYPPSTHPQSGGWEAWAIETSSPINPPAIIQWLFDGDFNDAYGTYNGHLVNNTSVTWMSPGYTGYGSAVCLLSTNYLLINHYLNFNSTSFTISAWVWIPANFSFNGNFFVLFVHCNVTTQDTCLHVGINGGRVFLGFFSDDLAGGTPLTSNQWYHVTYVYDRSSLRQTVYLNGIHDGSRVTSGPYKGTA</sequence>
<comment type="caution">
    <text evidence="4">The sequence shown here is derived from an EMBL/GenBank/DDBJ whole genome shotgun (WGS) entry which is preliminary data.</text>
</comment>
<accession>A0A819RWF2</accession>
<dbReference type="Gene3D" id="1.10.1200.270">
    <property type="entry name" value="Methyltransferase, alpha-helical capping domain"/>
    <property type="match status" value="1"/>
</dbReference>
<dbReference type="GO" id="GO:0000209">
    <property type="term" value="P:protein polyubiquitination"/>
    <property type="evidence" value="ECO:0007669"/>
    <property type="project" value="TreeGrafter"/>
</dbReference>
<feature type="repeat" description="NHL" evidence="2">
    <location>
        <begin position="504"/>
        <end position="547"/>
    </location>
</feature>
<dbReference type="PANTHER" id="PTHR24104">
    <property type="entry name" value="E3 UBIQUITIN-PROTEIN LIGASE NHLRC1-RELATED"/>
    <property type="match status" value="1"/>
</dbReference>
<dbReference type="InterPro" id="IPR050952">
    <property type="entry name" value="TRIM-NHL_E3_ligases"/>
</dbReference>
<dbReference type="Gene3D" id="2.60.120.200">
    <property type="match status" value="1"/>
</dbReference>
<feature type="repeat" description="NHL" evidence="2">
    <location>
        <begin position="354"/>
        <end position="393"/>
    </location>
</feature>
<dbReference type="Gene3D" id="3.40.50.150">
    <property type="entry name" value="Vaccinia Virus protein VP39"/>
    <property type="match status" value="1"/>
</dbReference>
<dbReference type="EMBL" id="CAJOAZ010004314">
    <property type="protein sequence ID" value="CAF4053441.1"/>
    <property type="molecule type" value="Genomic_DNA"/>
</dbReference>
<evidence type="ECO:0000256" key="2">
    <source>
        <dbReference type="PROSITE-ProRule" id="PRU00504"/>
    </source>
</evidence>
<keyword evidence="1" id="KW-0677">Repeat</keyword>
<dbReference type="Pfam" id="PF13385">
    <property type="entry name" value="Laminin_G_3"/>
    <property type="match status" value="1"/>
</dbReference>
<evidence type="ECO:0000256" key="3">
    <source>
        <dbReference type="SAM" id="MobiDB-lite"/>
    </source>
</evidence>
<dbReference type="PANTHER" id="PTHR24104:SF25">
    <property type="entry name" value="PROTEIN LIN-41"/>
    <property type="match status" value="1"/>
</dbReference>
<dbReference type="AlphaFoldDB" id="A0A819RWF2"/>
<dbReference type="InterPro" id="IPR001258">
    <property type="entry name" value="NHL_repeat"/>
</dbReference>
<dbReference type="SUPFAM" id="SSF49899">
    <property type="entry name" value="Concanavalin A-like lectins/glucanases"/>
    <property type="match status" value="1"/>
</dbReference>
<dbReference type="Gene3D" id="2.120.10.30">
    <property type="entry name" value="TolB, C-terminal domain"/>
    <property type="match status" value="2"/>
</dbReference>
<dbReference type="PROSITE" id="PS51125">
    <property type="entry name" value="NHL"/>
    <property type="match status" value="2"/>
</dbReference>
<gene>
    <name evidence="4" type="ORF">OXD698_LOCUS32681</name>
</gene>
<dbReference type="GO" id="GO:0061630">
    <property type="term" value="F:ubiquitin protein ligase activity"/>
    <property type="evidence" value="ECO:0007669"/>
    <property type="project" value="TreeGrafter"/>
</dbReference>
<dbReference type="GO" id="GO:0008270">
    <property type="term" value="F:zinc ion binding"/>
    <property type="evidence" value="ECO:0007669"/>
    <property type="project" value="UniProtKB-KW"/>
</dbReference>
<protein>
    <submittedName>
        <fullName evidence="4">Uncharacterized protein</fullName>
    </submittedName>
</protein>
<dbReference type="InterPro" id="IPR029063">
    <property type="entry name" value="SAM-dependent_MTases_sf"/>
</dbReference>
<dbReference type="SUPFAM" id="SSF53335">
    <property type="entry name" value="S-adenosyl-L-methionine-dependent methyltransferases"/>
    <property type="match status" value="1"/>
</dbReference>
<evidence type="ECO:0000313" key="4">
    <source>
        <dbReference type="EMBL" id="CAF4053441.1"/>
    </source>
</evidence>
<dbReference type="SUPFAM" id="SSF101898">
    <property type="entry name" value="NHL repeat"/>
    <property type="match status" value="1"/>
</dbReference>
<dbReference type="Pfam" id="PF01436">
    <property type="entry name" value="NHL"/>
    <property type="match status" value="2"/>
</dbReference>
<evidence type="ECO:0000313" key="5">
    <source>
        <dbReference type="Proteomes" id="UP000663844"/>
    </source>
</evidence>
<organism evidence="4 5">
    <name type="scientific">Adineta steineri</name>
    <dbReference type="NCBI Taxonomy" id="433720"/>
    <lineage>
        <taxon>Eukaryota</taxon>
        <taxon>Metazoa</taxon>
        <taxon>Spiralia</taxon>
        <taxon>Gnathifera</taxon>
        <taxon>Rotifera</taxon>
        <taxon>Eurotatoria</taxon>
        <taxon>Bdelloidea</taxon>
        <taxon>Adinetida</taxon>
        <taxon>Adinetidae</taxon>
        <taxon>Adineta</taxon>
    </lineage>
</organism>
<dbReference type="InterPro" id="IPR011042">
    <property type="entry name" value="6-blade_b-propeller_TolB-like"/>
</dbReference>
<dbReference type="GO" id="GO:0043161">
    <property type="term" value="P:proteasome-mediated ubiquitin-dependent protein catabolic process"/>
    <property type="evidence" value="ECO:0007669"/>
    <property type="project" value="TreeGrafter"/>
</dbReference>
<dbReference type="InterPro" id="IPR042086">
    <property type="entry name" value="MeTrfase_capping"/>
</dbReference>
<dbReference type="CDD" id="cd05819">
    <property type="entry name" value="NHL"/>
    <property type="match status" value="1"/>
</dbReference>
<evidence type="ECO:0000256" key="1">
    <source>
        <dbReference type="ARBA" id="ARBA00022737"/>
    </source>
</evidence>